<keyword evidence="2 4" id="KW-0547">Nucleotide-binding</keyword>
<protein>
    <recommendedName>
        <fullName evidence="4">Putative glutamate--cysteine ligase 2</fullName>
        <ecNumber evidence="4">6.3.2.2</ecNumber>
    </recommendedName>
    <alternativeName>
        <fullName evidence="4">Gamma-glutamylcysteine synthetase 2</fullName>
        <shortName evidence="4">GCS 2</shortName>
        <shortName evidence="4">Gamma-GCS 2</shortName>
    </alternativeName>
</protein>
<evidence type="ECO:0000256" key="3">
    <source>
        <dbReference type="ARBA" id="ARBA00022840"/>
    </source>
</evidence>
<dbReference type="PANTHER" id="PTHR36510:SF1">
    <property type="entry name" value="GLUTAMATE--CYSTEINE LIGASE 2-RELATED"/>
    <property type="match status" value="1"/>
</dbReference>
<dbReference type="RefSeq" id="WP_150780995.1">
    <property type="nucleotide sequence ID" value="NZ_CABVIH010000019.1"/>
</dbReference>
<dbReference type="AlphaFoldDB" id="A0A5E7MA54"/>
<dbReference type="SUPFAM" id="SSF55931">
    <property type="entry name" value="Glutamine synthetase/guanido kinase"/>
    <property type="match status" value="1"/>
</dbReference>
<dbReference type="Pfam" id="PF04107">
    <property type="entry name" value="GCS2"/>
    <property type="match status" value="1"/>
</dbReference>
<dbReference type="EC" id="6.3.2.2" evidence="4"/>
<comment type="function">
    <text evidence="4">ATP-dependent carboxylate-amine ligase which exhibits weak glutamate--cysteine ligase activity.</text>
</comment>
<dbReference type="InterPro" id="IPR006336">
    <property type="entry name" value="GCS2"/>
</dbReference>
<evidence type="ECO:0000313" key="6">
    <source>
        <dbReference type="Proteomes" id="UP000375525"/>
    </source>
</evidence>
<dbReference type="Proteomes" id="UP000375525">
    <property type="component" value="Unassembled WGS sequence"/>
</dbReference>
<sequence>MNRHLKFGIEEEYFITDLDTRRMAERPPSTAIDACKAAIGECFAYEMFQGQIEVASPVFTCIAEAEQYFVSTRKTLRCTLQSYGLGLLCVGSHPLADWRVQEPTRQDHFTQLFEDYQRVARRSVLCGLHVHVEVPEHLDRIRVMNHVLPWMPLLLVLSSSSPFWDGADSGFMSYRQTACDEWPRMGIPEYFEDEAAYEAYVALLIGTGTIRQASECWWGLRPACRYPTLELRMTDACPRLEDALCIASLFRLLVADAIDQTRPGRFWSPTSHWILKENRWRAKRSGIHGAFIVEGYDRPFSAEQWLFLAEQILGEAARELRVENVFSQARRILRSGTSADRQRSVFERALTGTEDVHSALSQVVDQLLVETSQAPCNADRPTQASPAATKIALLP</sequence>
<dbReference type="InterPro" id="IPR011793">
    <property type="entry name" value="YbdK"/>
</dbReference>
<dbReference type="PANTHER" id="PTHR36510">
    <property type="entry name" value="GLUTAMATE--CYSTEINE LIGASE 2-RELATED"/>
    <property type="match status" value="1"/>
</dbReference>
<dbReference type="NCBIfam" id="NF010039">
    <property type="entry name" value="PRK13515.1"/>
    <property type="match status" value="1"/>
</dbReference>
<keyword evidence="3 4" id="KW-0067">ATP-binding</keyword>
<reference evidence="5 6" key="1">
    <citation type="submission" date="2019-09" db="EMBL/GenBank/DDBJ databases">
        <authorList>
            <person name="Chandra G."/>
            <person name="Truman W A."/>
        </authorList>
    </citation>
    <scope>NUCLEOTIDE SEQUENCE [LARGE SCALE GENOMIC DNA]</scope>
    <source>
        <strain evidence="5">PS880</strain>
    </source>
</reference>
<dbReference type="OrthoDB" id="9769628at2"/>
<dbReference type="GO" id="GO:0005524">
    <property type="term" value="F:ATP binding"/>
    <property type="evidence" value="ECO:0007669"/>
    <property type="project" value="UniProtKB-KW"/>
</dbReference>
<dbReference type="GO" id="GO:0004357">
    <property type="term" value="F:glutamate-cysteine ligase activity"/>
    <property type="evidence" value="ECO:0007669"/>
    <property type="project" value="UniProtKB-EC"/>
</dbReference>
<evidence type="ECO:0000256" key="4">
    <source>
        <dbReference type="HAMAP-Rule" id="MF_01609"/>
    </source>
</evidence>
<comment type="similarity">
    <text evidence="4">Belongs to the glutamate--cysteine ligase type 2 family. YbdK subfamily.</text>
</comment>
<dbReference type="HAMAP" id="MF_01609">
    <property type="entry name" value="Glu_cys_ligase_2"/>
    <property type="match status" value="1"/>
</dbReference>
<dbReference type="EMBL" id="CABVIH010000019">
    <property type="protein sequence ID" value="VVP20934.1"/>
    <property type="molecule type" value="Genomic_DNA"/>
</dbReference>
<dbReference type="NCBIfam" id="TIGR02050">
    <property type="entry name" value="gshA_cyan_rel"/>
    <property type="match status" value="1"/>
</dbReference>
<name>A0A5E7MA54_PSEFL</name>
<comment type="catalytic activity">
    <reaction evidence="4">
        <text>L-cysteine + L-glutamate + ATP = gamma-L-glutamyl-L-cysteine + ADP + phosphate + H(+)</text>
        <dbReference type="Rhea" id="RHEA:13285"/>
        <dbReference type="ChEBI" id="CHEBI:15378"/>
        <dbReference type="ChEBI" id="CHEBI:29985"/>
        <dbReference type="ChEBI" id="CHEBI:30616"/>
        <dbReference type="ChEBI" id="CHEBI:35235"/>
        <dbReference type="ChEBI" id="CHEBI:43474"/>
        <dbReference type="ChEBI" id="CHEBI:58173"/>
        <dbReference type="ChEBI" id="CHEBI:456216"/>
        <dbReference type="EC" id="6.3.2.2"/>
    </reaction>
</comment>
<dbReference type="Gene3D" id="3.30.590.20">
    <property type="match status" value="1"/>
</dbReference>
<dbReference type="InterPro" id="IPR014746">
    <property type="entry name" value="Gln_synth/guanido_kin_cat_dom"/>
</dbReference>
<organism evidence="5 6">
    <name type="scientific">Pseudomonas fluorescens</name>
    <dbReference type="NCBI Taxonomy" id="294"/>
    <lineage>
        <taxon>Bacteria</taxon>
        <taxon>Pseudomonadati</taxon>
        <taxon>Pseudomonadota</taxon>
        <taxon>Gammaproteobacteria</taxon>
        <taxon>Pseudomonadales</taxon>
        <taxon>Pseudomonadaceae</taxon>
        <taxon>Pseudomonas</taxon>
    </lineage>
</organism>
<evidence type="ECO:0000256" key="2">
    <source>
        <dbReference type="ARBA" id="ARBA00022741"/>
    </source>
</evidence>
<dbReference type="GO" id="GO:0042398">
    <property type="term" value="P:modified amino acid biosynthetic process"/>
    <property type="evidence" value="ECO:0007669"/>
    <property type="project" value="InterPro"/>
</dbReference>
<dbReference type="InterPro" id="IPR050141">
    <property type="entry name" value="GCL_type2/YbdK_subfam"/>
</dbReference>
<keyword evidence="1 4" id="KW-0436">Ligase</keyword>
<evidence type="ECO:0000313" key="5">
    <source>
        <dbReference type="EMBL" id="VVP20934.1"/>
    </source>
</evidence>
<accession>A0A5E7MA54</accession>
<gene>
    <name evidence="5" type="ORF">PS880_03824</name>
</gene>
<proteinExistence type="inferred from homology"/>
<evidence type="ECO:0000256" key="1">
    <source>
        <dbReference type="ARBA" id="ARBA00022598"/>
    </source>
</evidence>